<dbReference type="FunFam" id="1.20.120.1750:FF:000089">
    <property type="entry name" value="Protein CBG27680"/>
    <property type="match status" value="1"/>
</dbReference>
<dbReference type="GO" id="GO:0004842">
    <property type="term" value="F:ubiquitin-protein transferase activity"/>
    <property type="evidence" value="ECO:0000318"/>
    <property type="project" value="GO_Central"/>
</dbReference>
<dbReference type="GO" id="GO:0008270">
    <property type="term" value="F:zinc ion binding"/>
    <property type="evidence" value="ECO:0007669"/>
    <property type="project" value="UniProtKB-KW"/>
</dbReference>
<dbReference type="InterPro" id="IPR002867">
    <property type="entry name" value="IBR_dom"/>
</dbReference>
<dbReference type="CDD" id="cd20335">
    <property type="entry name" value="BRcat_RBR"/>
    <property type="match status" value="1"/>
</dbReference>
<dbReference type="GeneID" id="8586265"/>
<protein>
    <submittedName>
        <fullName evidence="9">Protein CBG14039</fullName>
    </submittedName>
</protein>
<dbReference type="SMART" id="SM00647">
    <property type="entry name" value="IBR"/>
    <property type="match status" value="2"/>
</dbReference>
<dbReference type="FunFam" id="3.30.40.10:FF:001095">
    <property type="entry name" value="RBR-type E3 ubiquitin transferase"/>
    <property type="match status" value="1"/>
</dbReference>
<dbReference type="AlphaFoldDB" id="A8XJ83"/>
<evidence type="ECO:0000256" key="7">
    <source>
        <dbReference type="ARBA" id="ARBA00022833"/>
    </source>
</evidence>
<evidence type="ECO:0000256" key="6">
    <source>
        <dbReference type="ARBA" id="ARBA00022786"/>
    </source>
</evidence>
<dbReference type="KEGG" id="cbr:CBG_14039"/>
<dbReference type="WormBase" id="CBG14039">
    <property type="protein sequence ID" value="CBP09647"/>
    <property type="gene ID" value="WBGene00034678"/>
</dbReference>
<evidence type="ECO:0000259" key="8">
    <source>
        <dbReference type="PROSITE" id="PS51873"/>
    </source>
</evidence>
<dbReference type="STRING" id="6238.A8XJ83"/>
<dbReference type="InterPro" id="IPR044066">
    <property type="entry name" value="TRIAD_supradom"/>
</dbReference>
<dbReference type="Gene3D" id="1.20.120.1750">
    <property type="match status" value="1"/>
</dbReference>
<name>A8XJ83_CAEBR</name>
<keyword evidence="6" id="KW-0833">Ubl conjugation pathway</keyword>
<dbReference type="eggNOG" id="KOG1812">
    <property type="taxonomic scope" value="Eukaryota"/>
</dbReference>
<organism evidence="9 10">
    <name type="scientific">Caenorhabditis briggsae</name>
    <dbReference type="NCBI Taxonomy" id="6238"/>
    <lineage>
        <taxon>Eukaryota</taxon>
        <taxon>Metazoa</taxon>
        <taxon>Ecdysozoa</taxon>
        <taxon>Nematoda</taxon>
        <taxon>Chromadorea</taxon>
        <taxon>Rhabditida</taxon>
        <taxon>Rhabditina</taxon>
        <taxon>Rhabditomorpha</taxon>
        <taxon>Rhabditoidea</taxon>
        <taxon>Rhabditidae</taxon>
        <taxon>Peloderinae</taxon>
        <taxon>Caenorhabditis</taxon>
    </lineage>
</organism>
<dbReference type="PROSITE" id="PS00518">
    <property type="entry name" value="ZF_RING_1"/>
    <property type="match status" value="1"/>
</dbReference>
<keyword evidence="3" id="KW-0479">Metal-binding</keyword>
<reference evidence="9 10" key="2">
    <citation type="journal article" date="2011" name="PLoS Genet.">
        <title>Caenorhabditis briggsae recombinant inbred line genotypes reveal inter-strain incompatibility and the evolution of recombination.</title>
        <authorList>
            <person name="Ross J.A."/>
            <person name="Koboldt D.C."/>
            <person name="Staisch J.E."/>
            <person name="Chamberlin H.M."/>
            <person name="Gupta B.P."/>
            <person name="Miller R.D."/>
            <person name="Baird S.E."/>
            <person name="Haag E.S."/>
        </authorList>
    </citation>
    <scope>NUCLEOTIDE SEQUENCE [LARGE SCALE GENOMIC DNA]</scope>
    <source>
        <strain evidence="9 10">AF16</strain>
    </source>
</reference>
<keyword evidence="10" id="KW-1185">Reference proteome</keyword>
<keyword evidence="7" id="KW-0862">Zinc</keyword>
<gene>
    <name evidence="9 11" type="ORF">CBG14039</name>
    <name evidence="9" type="ORF">CBG_14039</name>
</gene>
<dbReference type="SUPFAM" id="SSF57850">
    <property type="entry name" value="RING/U-box"/>
    <property type="match status" value="2"/>
</dbReference>
<evidence type="ECO:0000256" key="3">
    <source>
        <dbReference type="ARBA" id="ARBA00022723"/>
    </source>
</evidence>
<dbReference type="CTD" id="8586265"/>
<dbReference type="GO" id="GO:0043130">
    <property type="term" value="F:ubiquitin binding"/>
    <property type="evidence" value="ECO:0000318"/>
    <property type="project" value="GO_Central"/>
</dbReference>
<dbReference type="RefSeq" id="XP_002644270.1">
    <property type="nucleotide sequence ID" value="XM_002644224.1"/>
</dbReference>
<keyword evidence="4" id="KW-0677">Repeat</keyword>
<dbReference type="PANTHER" id="PTHR22770">
    <property type="entry name" value="UBIQUITIN CONJUGATING ENZYME 7 INTERACTING PROTEIN-RELATED"/>
    <property type="match status" value="1"/>
</dbReference>
<keyword evidence="2" id="KW-0808">Transferase</keyword>
<dbReference type="InParanoid" id="A8XJ83"/>
<evidence type="ECO:0000256" key="4">
    <source>
        <dbReference type="ARBA" id="ARBA00022737"/>
    </source>
</evidence>
<evidence type="ECO:0000256" key="1">
    <source>
        <dbReference type="ARBA" id="ARBA00004906"/>
    </source>
</evidence>
<dbReference type="GO" id="GO:0097039">
    <property type="term" value="P:protein linear polyubiquitination"/>
    <property type="evidence" value="ECO:0000318"/>
    <property type="project" value="GO_Central"/>
</dbReference>
<accession>A8XJ83</accession>
<dbReference type="PANTHER" id="PTHR22770:SF13">
    <property type="entry name" value="RING-TYPE DOMAIN-CONTAINING PROTEIN"/>
    <property type="match status" value="1"/>
</dbReference>
<dbReference type="InterPro" id="IPR013083">
    <property type="entry name" value="Znf_RING/FYVE/PHD"/>
</dbReference>
<dbReference type="GO" id="GO:0043161">
    <property type="term" value="P:proteasome-mediated ubiquitin-dependent protein catabolic process"/>
    <property type="evidence" value="ECO:0000318"/>
    <property type="project" value="GO_Central"/>
</dbReference>
<dbReference type="InterPro" id="IPR051628">
    <property type="entry name" value="LUBAC_E3_Ligases"/>
</dbReference>
<evidence type="ECO:0000313" key="9">
    <source>
        <dbReference type="EMBL" id="CAP32708.1"/>
    </source>
</evidence>
<dbReference type="InterPro" id="IPR017907">
    <property type="entry name" value="Znf_RING_CS"/>
</dbReference>
<reference evidence="9 10" key="1">
    <citation type="journal article" date="2003" name="PLoS Biol.">
        <title>The genome sequence of Caenorhabditis briggsae: a platform for comparative genomics.</title>
        <authorList>
            <person name="Stein L.D."/>
            <person name="Bao Z."/>
            <person name="Blasiar D."/>
            <person name="Blumenthal T."/>
            <person name="Brent M.R."/>
            <person name="Chen N."/>
            <person name="Chinwalla A."/>
            <person name="Clarke L."/>
            <person name="Clee C."/>
            <person name="Coghlan A."/>
            <person name="Coulson A."/>
            <person name="D'Eustachio P."/>
            <person name="Fitch D.H."/>
            <person name="Fulton L.A."/>
            <person name="Fulton R.E."/>
            <person name="Griffiths-Jones S."/>
            <person name="Harris T.W."/>
            <person name="Hillier L.W."/>
            <person name="Kamath R."/>
            <person name="Kuwabara P.E."/>
            <person name="Mardis E.R."/>
            <person name="Marra M.A."/>
            <person name="Miner T.L."/>
            <person name="Minx P."/>
            <person name="Mullikin J.C."/>
            <person name="Plumb R.W."/>
            <person name="Rogers J."/>
            <person name="Schein J.E."/>
            <person name="Sohrmann M."/>
            <person name="Spieth J."/>
            <person name="Stajich J.E."/>
            <person name="Wei C."/>
            <person name="Willey D."/>
            <person name="Wilson R.K."/>
            <person name="Durbin R."/>
            <person name="Waterston R.H."/>
        </authorList>
    </citation>
    <scope>NUCLEOTIDE SEQUENCE [LARGE SCALE GENOMIC DNA]</scope>
    <source>
        <strain evidence="9 10">AF16</strain>
    </source>
</reference>
<dbReference type="HOGENOM" id="CLU_267882_0_0_1"/>
<dbReference type="GO" id="GO:0071797">
    <property type="term" value="C:LUBAC complex"/>
    <property type="evidence" value="ECO:0000318"/>
    <property type="project" value="GO_Central"/>
</dbReference>
<dbReference type="Gene3D" id="3.30.40.10">
    <property type="entry name" value="Zinc/RING finger domain, C3HC4 (zinc finger)"/>
    <property type="match status" value="1"/>
</dbReference>
<feature type="domain" description="RING-type" evidence="8">
    <location>
        <begin position="820"/>
        <end position="1050"/>
    </location>
</feature>
<keyword evidence="5" id="KW-0863">Zinc-finger</keyword>
<evidence type="ECO:0000313" key="10">
    <source>
        <dbReference type="Proteomes" id="UP000008549"/>
    </source>
</evidence>
<dbReference type="OMA" id="ANIELRM"/>
<sequence>MARRNRREEMDVPSHHLNYAVDASSSHNDWHTGQPIDMSEVGLSPADRIKALFEQRQRHRRGFPTRTSLHLKFPEQWPYGLQQVHITGRDLKIKKIDKLREVRINHTEAIIGEVKQTPRRIDPDLFDQTVNEVKQRIHSIESEPWIRSAVFYPLGPKSILQALDGCLFARKYRLLVDSNNALAYLLMESFGNPEDDSAEIERLLKLSTIKHETEMVSTPNAGYSMLCKYGEQPQFVTTPNNSTIALVFDLEYLKEKRHNSRADHLTPEKFYQDHFGCPLRFTRRLSDPEKEWLEKKVEMYNFRDHPLRMLQFYTVEDRKMAVEQNRFEFLDALFCDSMFNYKDLTEKLHLYVTYSMEPKHDELVQVTLSAECDKIIAEDAFEAHYLSCRYFNNKKVEDLMLRYNRNHKKIILSGFPKHLSTFEGKRWLVERITSSNSIRLISIEPFIETVYGAEQTFLRARNKKLNVCIEKEIYRIGHCHNIYQPISGEWRWDMQRALGARNLLNTVKQRGDVPWKIFRNNRGAMHHLETYTVHFHTVPTGLRFVEHILDEASNSPLFWADKSDKKGPMIVPCFRKTITISRVLRYALRRTIRSYDGDIRHTFPSLSENEDVMMESPEATYYGARLCEEWSIDSETGVLEVQGWNPVSVRLFMRKLLNAMAPLELVSIPAFPPDENAQLFFGVGERYVRSLPKKYDGNVVVDIDQFSQNIRLWGLAAEEALEDLRNYSVNKSHIVIEVAIPVHFPHFNDRLRDVLDRKIIDHLKRSLDLKKLEESNAGSFLSFEGTIEAYEKLIEGLTELSAAVFDREIEGNEDLEESQKEYQCTCTGSEIARNNNFYRLHCGHVFCRTCLNQCIKSSINNAQLLIECPIDACKKFITPAELIDLVLGDDRRLKDIDAEKLSILGNKTKDAVVAANPELKNCITADCIGIYSKEQGDTKILKRCTACRRSYCRQCLSGAHERRTCEKALRAQIPEESLKMWIHEAGDRVKHCPIKECSWMMEKGEGCNHMQCPKCSIHFCWICGFTSEEQGPIYGHMMSDHEDIGLENYVVDEDEQMLQEQLMGLFVGGNMDNEAPDGNGMDEGEFHVQFAELLQNHALNRPPPRRPRRLERLPDVVLDSHPNLTEVDEEVYLDYLNIAATREEQDERIRELAEDIQNR</sequence>
<dbReference type="EMBL" id="HE600983">
    <property type="protein sequence ID" value="CAP32708.1"/>
    <property type="molecule type" value="Genomic_DNA"/>
</dbReference>
<proteinExistence type="predicted"/>
<evidence type="ECO:0000313" key="11">
    <source>
        <dbReference type="WormBase" id="CBG14039"/>
    </source>
</evidence>
<dbReference type="Proteomes" id="UP000008549">
    <property type="component" value="Unassembled WGS sequence"/>
</dbReference>
<comment type="pathway">
    <text evidence="1">Protein modification; protein ubiquitination.</text>
</comment>
<evidence type="ECO:0000256" key="5">
    <source>
        <dbReference type="ARBA" id="ARBA00022771"/>
    </source>
</evidence>
<dbReference type="PROSITE" id="PS51873">
    <property type="entry name" value="TRIAD"/>
    <property type="match status" value="1"/>
</dbReference>
<dbReference type="FunCoup" id="A8XJ83">
    <property type="interactions" value="1157"/>
</dbReference>
<dbReference type="Pfam" id="PF01485">
    <property type="entry name" value="IBR"/>
    <property type="match status" value="2"/>
</dbReference>
<evidence type="ECO:0000256" key="2">
    <source>
        <dbReference type="ARBA" id="ARBA00022679"/>
    </source>
</evidence>